<gene>
    <name evidence="3" type="ORF">OAUR00152_LOCUS32701</name>
    <name evidence="4" type="ORF">OAUR00152_LOCUS32710</name>
    <name evidence="5" type="ORF">OAUR00152_LOCUS32718</name>
</gene>
<dbReference type="EMBL" id="HBKQ01047414">
    <property type="protein sequence ID" value="CAE2272215.1"/>
    <property type="molecule type" value="Transcribed_RNA"/>
</dbReference>
<feature type="transmembrane region" description="Helical" evidence="2">
    <location>
        <begin position="444"/>
        <end position="460"/>
    </location>
</feature>
<dbReference type="PANTHER" id="PTHR35313">
    <property type="entry name" value="NO EXINE FORMATION 1"/>
    <property type="match status" value="1"/>
</dbReference>
<feature type="transmembrane region" description="Helical" evidence="2">
    <location>
        <begin position="526"/>
        <end position="548"/>
    </location>
</feature>
<proteinExistence type="predicted"/>
<protein>
    <submittedName>
        <fullName evidence="5">Uncharacterized protein</fullName>
    </submittedName>
</protein>
<feature type="transmembrane region" description="Helical" evidence="2">
    <location>
        <begin position="1195"/>
        <end position="1215"/>
    </location>
</feature>
<feature type="transmembrane region" description="Helical" evidence="2">
    <location>
        <begin position="84"/>
        <end position="103"/>
    </location>
</feature>
<feature type="transmembrane region" description="Helical" evidence="2">
    <location>
        <begin position="943"/>
        <end position="963"/>
    </location>
</feature>
<feature type="transmembrane region" description="Helical" evidence="2">
    <location>
        <begin position="560"/>
        <end position="583"/>
    </location>
</feature>
<keyword evidence="2" id="KW-0812">Transmembrane</keyword>
<feature type="transmembrane region" description="Helical" evidence="2">
    <location>
        <begin position="323"/>
        <end position="343"/>
    </location>
</feature>
<evidence type="ECO:0000313" key="3">
    <source>
        <dbReference type="EMBL" id="CAE2272201.1"/>
    </source>
</evidence>
<keyword evidence="2" id="KW-1133">Transmembrane helix</keyword>
<feature type="transmembrane region" description="Helical" evidence="2">
    <location>
        <begin position="759"/>
        <end position="781"/>
    </location>
</feature>
<sequence>MQPTPLQPASVEPYGGVPSMRRRDAGGEGSSANDHTLGPGAYATPIGYPQPRGAVSYSSTPIVSPTSAHALGLQANGVPEKRNYAHNGATACLIVPSLLSLVMLHPTPYPLIVLLFSTLLLYALDLSNSRDGAALGVWISFVAISLSLLSGIRREANMFGGNWAYVVTKTAGSVILIFTLACWATLQMKWLHIDTPSFVIAMERLLHSALPLSSAAVLTHCAVSVMGTQFNMEEAAATAAPLIFATILSLGIGTHATLTSSFRSSEDNSKEDGQQVKASDIPRAVTATDGWCLSLVLVVLPTLSHLTIFRHRLLHLYASWDDWLELLLTLTTPYMMHYFLLLIDTIWWNKHLPWILRTGKTLTLRGAFVPMTFSLVSSIAFQQRYIVPVSESVSFLFNGHETQPSVLTSVYLTLSTCSVVGAMWFFQRKDKNGELLGGEYHEDVMQLILAVCGASCALGFGLPLRLVPLPTLMLLGFAIYISTRMLRFFAVIMVTVFISVSFLVQYRFIYIPKTVKLVPMFDVTLAWFAFIISFVGLLVLTVVGLVLRSSDGFGAAYMRNIDLAGVLLCCYAIFLGIVEAILLKEPIALPSGEEGNQELSSNGVYEPYWAFVTGIILICISSHLKKAKCIKTGTAAIVTSICVGKMLVVTADINGMLDDTENSTWALILKELIASLLLVVIFAPYSFLEPIHVKARTKRSLGPSGKPVDTLSSIARRTVTVYCGIVLPMIIAVSLPTVIKQLLGLVRDGGAYYNTPPTLFELLGAGSSLWGLAVLSMLNHFLPDGGAEIWRKASALMFLLGLGILFAAPTLPGSSDLTTPSRVFATVSSLGDGVSSGKTGGWGLIAASLATLLALTGPLELKERRDSSGGKDKLLLLRLMLFSILFGCGVAWFIIIQFMGEESFVPLFLTSVSCMVMAFLGTVASALGYFIEVENFDDAQQIAKVWMLAFPAFLLLSGASMLSRAVSSPLSAGGCISTYLIVCGSCNLAFAAAVKHRSNKSPATRSIGNLSCFASWIFGIVVLYGQFGLASIGVPSGTLFGCPLSIFGTCVVSMVLLLLEGETSERSARTYSLSSQRKKVTSFGVKLTKLTKRNRFAPPVAGMVIILLASSLFVILLRGCWLLPDVFQSGGKLDMGVPKSHEDVFASIYGSNSRTTGVLGEEDVATMAQKNLAHSEVVVTAAKLAGSGFWTSQNIFGPLMHLGGALAVMPSLYCLLSQMWEGKKHPAARVMAMLPLNLIPLVLCAGIPSLRAVATLSLLGGILQVIFSRRDEHSAHMRI</sequence>
<feature type="transmembrane region" description="Helical" evidence="2">
    <location>
        <begin position="719"/>
        <end position="739"/>
    </location>
</feature>
<accession>A0A6U6IPV7</accession>
<keyword evidence="2" id="KW-0472">Membrane</keyword>
<dbReference type="EMBL" id="HBKQ01047403">
    <property type="protein sequence ID" value="CAE2272201.1"/>
    <property type="molecule type" value="Transcribed_RNA"/>
</dbReference>
<dbReference type="EMBL" id="HBKQ01047425">
    <property type="protein sequence ID" value="CAE2272231.1"/>
    <property type="molecule type" value="Transcribed_RNA"/>
</dbReference>
<feature type="transmembrane region" description="Helical" evidence="2">
    <location>
        <begin position="488"/>
        <end position="506"/>
    </location>
</feature>
<evidence type="ECO:0000256" key="1">
    <source>
        <dbReference type="SAM" id="MobiDB-lite"/>
    </source>
</evidence>
<feature type="transmembrane region" description="Helical" evidence="2">
    <location>
        <begin position="840"/>
        <end position="859"/>
    </location>
</feature>
<name>A0A6U6IPV7_9STRA</name>
<feature type="region of interest" description="Disordered" evidence="1">
    <location>
        <begin position="1"/>
        <end position="38"/>
    </location>
</feature>
<feature type="transmembrane region" description="Helical" evidence="2">
    <location>
        <begin position="879"/>
        <end position="899"/>
    </location>
</feature>
<feature type="transmembrane region" description="Helical" evidence="2">
    <location>
        <begin position="133"/>
        <end position="152"/>
    </location>
</feature>
<feature type="transmembrane region" description="Helical" evidence="2">
    <location>
        <begin position="1006"/>
        <end position="1025"/>
    </location>
</feature>
<feature type="transmembrane region" description="Helical" evidence="2">
    <location>
        <begin position="1096"/>
        <end position="1117"/>
    </location>
</feature>
<feature type="transmembrane region" description="Helical" evidence="2">
    <location>
        <begin position="608"/>
        <end position="624"/>
    </location>
</feature>
<evidence type="ECO:0000313" key="5">
    <source>
        <dbReference type="EMBL" id="CAE2272231.1"/>
    </source>
</evidence>
<feature type="transmembrane region" description="Helical" evidence="2">
    <location>
        <begin position="969"/>
        <end position="994"/>
    </location>
</feature>
<feature type="transmembrane region" description="Helical" evidence="2">
    <location>
        <begin position="406"/>
        <end position="424"/>
    </location>
</feature>
<evidence type="ECO:0000256" key="2">
    <source>
        <dbReference type="SAM" id="Phobius"/>
    </source>
</evidence>
<evidence type="ECO:0000313" key="4">
    <source>
        <dbReference type="EMBL" id="CAE2272215.1"/>
    </source>
</evidence>
<feature type="transmembrane region" description="Helical" evidence="2">
    <location>
        <begin position="636"/>
        <end position="653"/>
    </location>
</feature>
<feature type="transmembrane region" description="Helical" evidence="2">
    <location>
        <begin position="281"/>
        <end position="303"/>
    </location>
</feature>
<feature type="transmembrane region" description="Helical" evidence="2">
    <location>
        <begin position="793"/>
        <end position="811"/>
    </location>
</feature>
<feature type="transmembrane region" description="Helical" evidence="2">
    <location>
        <begin position="1037"/>
        <end position="1059"/>
    </location>
</feature>
<dbReference type="AlphaFoldDB" id="A0A6U6IPV7"/>
<feature type="transmembrane region" description="Helical" evidence="2">
    <location>
        <begin position="905"/>
        <end position="931"/>
    </location>
</feature>
<organism evidence="5">
    <name type="scientific">Odontella aurita</name>
    <dbReference type="NCBI Taxonomy" id="265563"/>
    <lineage>
        <taxon>Eukaryota</taxon>
        <taxon>Sar</taxon>
        <taxon>Stramenopiles</taxon>
        <taxon>Ochrophyta</taxon>
        <taxon>Bacillariophyta</taxon>
        <taxon>Mediophyceae</taxon>
        <taxon>Biddulphiophycidae</taxon>
        <taxon>Eupodiscales</taxon>
        <taxon>Odontellaceae</taxon>
        <taxon>Odontella</taxon>
    </lineage>
</organism>
<feature type="transmembrane region" description="Helical" evidence="2">
    <location>
        <begin position="1227"/>
        <end position="1243"/>
    </location>
</feature>
<feature type="transmembrane region" description="Helical" evidence="2">
    <location>
        <begin position="164"/>
        <end position="184"/>
    </location>
</feature>
<dbReference type="PANTHER" id="PTHR35313:SF1">
    <property type="entry name" value="NO EXINE FORMATION 1"/>
    <property type="match status" value="1"/>
</dbReference>
<reference evidence="5" key="1">
    <citation type="submission" date="2021-01" db="EMBL/GenBank/DDBJ databases">
        <authorList>
            <person name="Corre E."/>
            <person name="Pelletier E."/>
            <person name="Niang G."/>
            <person name="Scheremetjew M."/>
            <person name="Finn R."/>
            <person name="Kale V."/>
            <person name="Holt S."/>
            <person name="Cochrane G."/>
            <person name="Meng A."/>
            <person name="Brown T."/>
            <person name="Cohen L."/>
        </authorList>
    </citation>
    <scope>NUCLEOTIDE SEQUENCE</scope>
    <source>
        <strain evidence="5">Isolate 1302-5</strain>
    </source>
</reference>
<feature type="transmembrane region" description="Helical" evidence="2">
    <location>
        <begin position="239"/>
        <end position="260"/>
    </location>
</feature>
<feature type="transmembrane region" description="Helical" evidence="2">
    <location>
        <begin position="665"/>
        <end position="688"/>
    </location>
</feature>